<feature type="transmembrane region" description="Helical" evidence="1">
    <location>
        <begin position="153"/>
        <end position="169"/>
    </location>
</feature>
<dbReference type="Proteomes" id="UP000283993">
    <property type="component" value="Unassembled WGS sequence"/>
</dbReference>
<feature type="transmembrane region" description="Helical" evidence="1">
    <location>
        <begin position="234"/>
        <end position="252"/>
    </location>
</feature>
<feature type="transmembrane region" description="Helical" evidence="1">
    <location>
        <begin position="292"/>
        <end position="315"/>
    </location>
</feature>
<keyword evidence="3" id="KW-1185">Reference proteome</keyword>
<feature type="transmembrane region" description="Helical" evidence="1">
    <location>
        <begin position="105"/>
        <end position="124"/>
    </location>
</feature>
<proteinExistence type="predicted"/>
<keyword evidence="1" id="KW-0812">Transmembrane</keyword>
<dbReference type="RefSeq" id="WP_123631975.1">
    <property type="nucleotide sequence ID" value="NZ_AYKH01000041.1"/>
</dbReference>
<evidence type="ECO:0000256" key="1">
    <source>
        <dbReference type="SAM" id="Phobius"/>
    </source>
</evidence>
<feature type="transmembrane region" description="Helical" evidence="1">
    <location>
        <begin position="321"/>
        <end position="339"/>
    </location>
</feature>
<keyword evidence="1" id="KW-1133">Transmembrane helix</keyword>
<keyword evidence="1" id="KW-0472">Membrane</keyword>
<reference evidence="2 3" key="1">
    <citation type="submission" date="2013-10" db="EMBL/GenBank/DDBJ databases">
        <title>Salinisphaera orenii MK-B5 Genome Sequencing.</title>
        <authorList>
            <person name="Lai Q."/>
            <person name="Li C."/>
            <person name="Shao Z."/>
        </authorList>
    </citation>
    <scope>NUCLEOTIDE SEQUENCE [LARGE SCALE GENOMIC DNA]</scope>
    <source>
        <strain evidence="2 3">MK-B5</strain>
    </source>
</reference>
<evidence type="ECO:0000313" key="3">
    <source>
        <dbReference type="Proteomes" id="UP000283993"/>
    </source>
</evidence>
<organism evidence="2 3">
    <name type="scientific">Salinisphaera orenii MK-B5</name>
    <dbReference type="NCBI Taxonomy" id="856730"/>
    <lineage>
        <taxon>Bacteria</taxon>
        <taxon>Pseudomonadati</taxon>
        <taxon>Pseudomonadota</taxon>
        <taxon>Gammaproteobacteria</taxon>
        <taxon>Salinisphaerales</taxon>
        <taxon>Salinisphaeraceae</taxon>
        <taxon>Salinisphaera</taxon>
    </lineage>
</organism>
<dbReference type="EMBL" id="AYKH01000041">
    <property type="protein sequence ID" value="ROO24737.1"/>
    <property type="molecule type" value="Genomic_DNA"/>
</dbReference>
<sequence>MVQTSAFDRYPHTEASRAAPRSRPVNRIGLAAGVIVITVTALAIHAGCVAGAGLSACVAGGATIYLPVDGGEFLLSEVMSLVLCLLGVTVALLTYIDGDRRLSRVAIVFSMLFLIAFVGENNAIRDDLRPQFLIILLVWLGIELLLRRAYAPIVLLLAGCFVAFIGSLGDHTTAIQFQNVFEQELDESVLAPVARVVGNAEEPLELLGWSLFVLAAISVCDVRRPAQRPTLSVVLALAAIVVLSVGATFLHLRDNELYEAERKFGLFCAAAGWGLAVATAFLAYARRGATAYAYAGVFAVAVYWICVFTPAVYTHEHSKTISSWTWIFPLLSLHAFLLFRPREGAVRQRADAAAPAHSEPA</sequence>
<feature type="transmembrane region" description="Helical" evidence="1">
    <location>
        <begin position="73"/>
        <end position="93"/>
    </location>
</feature>
<feature type="transmembrane region" description="Helical" evidence="1">
    <location>
        <begin position="264"/>
        <end position="285"/>
    </location>
</feature>
<feature type="transmembrane region" description="Helical" evidence="1">
    <location>
        <begin position="30"/>
        <end position="53"/>
    </location>
</feature>
<dbReference type="AlphaFoldDB" id="A0A423PGM8"/>
<gene>
    <name evidence="2" type="ORF">SAOR_14005</name>
</gene>
<protein>
    <submittedName>
        <fullName evidence="2">Uncharacterized protein</fullName>
    </submittedName>
</protein>
<evidence type="ECO:0000313" key="2">
    <source>
        <dbReference type="EMBL" id="ROO24737.1"/>
    </source>
</evidence>
<name>A0A423PGM8_9GAMM</name>
<comment type="caution">
    <text evidence="2">The sequence shown here is derived from an EMBL/GenBank/DDBJ whole genome shotgun (WGS) entry which is preliminary data.</text>
</comment>
<accession>A0A423PGM8</accession>